<dbReference type="Proteomes" id="UP000323258">
    <property type="component" value="Unassembled WGS sequence"/>
</dbReference>
<dbReference type="InterPro" id="IPR000297">
    <property type="entry name" value="PPIase_PpiC"/>
</dbReference>
<evidence type="ECO:0000256" key="5">
    <source>
        <dbReference type="ARBA" id="ARBA00023110"/>
    </source>
</evidence>
<protein>
    <recommendedName>
        <fullName evidence="4">Parvulin-like PPIase</fullName>
        <ecNumber evidence="3">5.2.1.8</ecNumber>
    </recommendedName>
    <alternativeName>
        <fullName evidence="6">Peptidyl-prolyl cis-trans isomerase plp</fullName>
    </alternativeName>
    <alternativeName>
        <fullName evidence="7">Rotamase plp</fullName>
    </alternativeName>
</protein>
<keyword evidence="8 11" id="KW-0413">Isomerase</keyword>
<evidence type="ECO:0000256" key="6">
    <source>
        <dbReference type="ARBA" id="ARBA00030642"/>
    </source>
</evidence>
<dbReference type="Pfam" id="PF00639">
    <property type="entry name" value="Rotamase"/>
    <property type="match status" value="1"/>
</dbReference>
<evidence type="ECO:0000256" key="2">
    <source>
        <dbReference type="ARBA" id="ARBA00007656"/>
    </source>
</evidence>
<dbReference type="Gene3D" id="1.10.8.1040">
    <property type="match status" value="1"/>
</dbReference>
<evidence type="ECO:0000256" key="1">
    <source>
        <dbReference type="ARBA" id="ARBA00000971"/>
    </source>
</evidence>
<keyword evidence="12" id="KW-1185">Reference proteome</keyword>
<evidence type="ECO:0000256" key="3">
    <source>
        <dbReference type="ARBA" id="ARBA00013194"/>
    </source>
</evidence>
<dbReference type="GO" id="GO:0003755">
    <property type="term" value="F:peptidyl-prolyl cis-trans isomerase activity"/>
    <property type="evidence" value="ECO:0007669"/>
    <property type="project" value="UniProtKB-KW"/>
</dbReference>
<dbReference type="PANTHER" id="PTHR47245">
    <property type="entry name" value="PEPTIDYLPROLYL ISOMERASE"/>
    <property type="match status" value="1"/>
</dbReference>
<evidence type="ECO:0000259" key="10">
    <source>
        <dbReference type="PROSITE" id="PS50198"/>
    </source>
</evidence>
<proteinExistence type="inferred from homology"/>
<gene>
    <name evidence="11" type="ORF">FY036_20905</name>
</gene>
<feature type="signal peptide" evidence="9">
    <location>
        <begin position="1"/>
        <end position="29"/>
    </location>
</feature>
<keyword evidence="9" id="KW-0732">Signal</keyword>
<evidence type="ECO:0000313" key="11">
    <source>
        <dbReference type="EMBL" id="TYR30334.1"/>
    </source>
</evidence>
<sequence length="299" mass="32198">MKHPFRRLSIVRIGAAAAMIALSAPLALAQDVAPETVVATVNGTPITEADLTIAIADLEQQFAQLPEDQRRAAALSAVIEIRLLAAEAETKGLADGDDFNRRMDMLRQRALHSAYIDEEVANLVTDDAVRARYDEEIAKLDAGEEVRARHIIVPTQEEAAAIIEELNGGGDFEEIAKEKSQDGAAAQGGDLGYFASGQMVPEFEQAAFAMEVGAHSTEPVQTQFGWHVIKVEDKRAKQPPAFEQVSGQLRSVLLRDAYMQRVTELREAAEVEIADEGLKSVLEPAAGAEGGEAAPAQSE</sequence>
<evidence type="ECO:0000256" key="8">
    <source>
        <dbReference type="PROSITE-ProRule" id="PRU00278"/>
    </source>
</evidence>
<dbReference type="EMBL" id="VSZS01000067">
    <property type="protein sequence ID" value="TYR30334.1"/>
    <property type="molecule type" value="Genomic_DNA"/>
</dbReference>
<dbReference type="EC" id="5.2.1.8" evidence="3"/>
<evidence type="ECO:0000256" key="9">
    <source>
        <dbReference type="SAM" id="SignalP"/>
    </source>
</evidence>
<evidence type="ECO:0000256" key="7">
    <source>
        <dbReference type="ARBA" id="ARBA00031484"/>
    </source>
</evidence>
<dbReference type="SUPFAM" id="SSF109998">
    <property type="entry name" value="Triger factor/SurA peptide-binding domain-like"/>
    <property type="match status" value="1"/>
</dbReference>
<dbReference type="RefSeq" id="WP_148916689.1">
    <property type="nucleotide sequence ID" value="NZ_VSZS01000067.1"/>
</dbReference>
<dbReference type="InterPro" id="IPR050245">
    <property type="entry name" value="PrsA_foldase"/>
</dbReference>
<dbReference type="InterPro" id="IPR027304">
    <property type="entry name" value="Trigger_fact/SurA_dom_sf"/>
</dbReference>
<dbReference type="OrthoDB" id="14196at2"/>
<accession>A0A5D4GQ90</accession>
<reference evidence="11 12" key="1">
    <citation type="submission" date="2019-08" db="EMBL/GenBank/DDBJ databases">
        <authorList>
            <person name="Seo Y.L."/>
        </authorList>
    </citation>
    <scope>NUCLEOTIDE SEQUENCE [LARGE SCALE GENOMIC DNA]</scope>
    <source>
        <strain evidence="11 12">MaA-C15</strain>
    </source>
</reference>
<keyword evidence="5 8" id="KW-0697">Rotamase</keyword>
<comment type="catalytic activity">
    <reaction evidence="1">
        <text>[protein]-peptidylproline (omega=180) = [protein]-peptidylproline (omega=0)</text>
        <dbReference type="Rhea" id="RHEA:16237"/>
        <dbReference type="Rhea" id="RHEA-COMP:10747"/>
        <dbReference type="Rhea" id="RHEA-COMP:10748"/>
        <dbReference type="ChEBI" id="CHEBI:83833"/>
        <dbReference type="ChEBI" id="CHEBI:83834"/>
        <dbReference type="EC" id="5.2.1.8"/>
    </reaction>
</comment>
<feature type="chain" id="PRO_5022878409" description="Parvulin-like PPIase" evidence="9">
    <location>
        <begin position="30"/>
        <end position="299"/>
    </location>
</feature>
<dbReference type="Gene3D" id="3.10.50.40">
    <property type="match status" value="1"/>
</dbReference>
<comment type="similarity">
    <text evidence="2">Belongs to the PpiC/parvulin rotamase family.</text>
</comment>
<evidence type="ECO:0000256" key="4">
    <source>
        <dbReference type="ARBA" id="ARBA00018370"/>
    </source>
</evidence>
<comment type="caution">
    <text evidence="11">The sequence shown here is derived from an EMBL/GenBank/DDBJ whole genome shotgun (WGS) entry which is preliminary data.</text>
</comment>
<evidence type="ECO:0000313" key="12">
    <source>
        <dbReference type="Proteomes" id="UP000323258"/>
    </source>
</evidence>
<dbReference type="PROSITE" id="PS50198">
    <property type="entry name" value="PPIC_PPIASE_2"/>
    <property type="match status" value="1"/>
</dbReference>
<dbReference type="PANTHER" id="PTHR47245:SF2">
    <property type="entry name" value="PEPTIDYL-PROLYL CIS-TRANS ISOMERASE HP_0175-RELATED"/>
    <property type="match status" value="1"/>
</dbReference>
<reference evidence="11 12" key="2">
    <citation type="submission" date="2019-09" db="EMBL/GenBank/DDBJ databases">
        <title>Mesorhizobium sp. MaA-C15 isolated from Microcystis aeruginosa.</title>
        <authorList>
            <person name="Jeong S.E."/>
            <person name="Jin H.M."/>
            <person name="Jeon C.O."/>
        </authorList>
    </citation>
    <scope>NUCLEOTIDE SEQUENCE [LARGE SCALE GENOMIC DNA]</scope>
    <source>
        <strain evidence="11 12">MaA-C15</strain>
    </source>
</reference>
<dbReference type="SUPFAM" id="SSF54534">
    <property type="entry name" value="FKBP-like"/>
    <property type="match status" value="1"/>
</dbReference>
<name>A0A5D4GQ90_9HYPH</name>
<dbReference type="AlphaFoldDB" id="A0A5D4GQ90"/>
<dbReference type="InterPro" id="IPR046357">
    <property type="entry name" value="PPIase_dom_sf"/>
</dbReference>
<feature type="domain" description="PpiC" evidence="10">
    <location>
        <begin position="143"/>
        <end position="233"/>
    </location>
</feature>
<organism evidence="11 12">
    <name type="scientific">Neoaquamicrobium microcysteis</name>
    <dbReference type="NCBI Taxonomy" id="2682781"/>
    <lineage>
        <taxon>Bacteria</taxon>
        <taxon>Pseudomonadati</taxon>
        <taxon>Pseudomonadota</taxon>
        <taxon>Alphaproteobacteria</taxon>
        <taxon>Hyphomicrobiales</taxon>
        <taxon>Phyllobacteriaceae</taxon>
        <taxon>Neoaquamicrobium</taxon>
    </lineage>
</organism>